<gene>
    <name evidence="1" type="ORF">E2C01_063563</name>
</gene>
<dbReference type="AlphaFoldDB" id="A0A5B7HAS2"/>
<evidence type="ECO:0000313" key="2">
    <source>
        <dbReference type="Proteomes" id="UP000324222"/>
    </source>
</evidence>
<dbReference type="EMBL" id="VSRR010029242">
    <property type="protein sequence ID" value="MPC69340.1"/>
    <property type="molecule type" value="Genomic_DNA"/>
</dbReference>
<sequence length="22" mass="2305">MARVTPGGSGCWSATYHHMPGT</sequence>
<comment type="caution">
    <text evidence="1">The sequence shown here is derived from an EMBL/GenBank/DDBJ whole genome shotgun (WGS) entry which is preliminary data.</text>
</comment>
<proteinExistence type="predicted"/>
<name>A0A5B7HAS2_PORTR</name>
<keyword evidence="2" id="KW-1185">Reference proteome</keyword>
<dbReference type="Proteomes" id="UP000324222">
    <property type="component" value="Unassembled WGS sequence"/>
</dbReference>
<reference evidence="1 2" key="1">
    <citation type="submission" date="2019-05" db="EMBL/GenBank/DDBJ databases">
        <title>Another draft genome of Portunus trituberculatus and its Hox gene families provides insights of decapod evolution.</title>
        <authorList>
            <person name="Jeong J.-H."/>
            <person name="Song I."/>
            <person name="Kim S."/>
            <person name="Choi T."/>
            <person name="Kim D."/>
            <person name="Ryu S."/>
            <person name="Kim W."/>
        </authorList>
    </citation>
    <scope>NUCLEOTIDE SEQUENCE [LARGE SCALE GENOMIC DNA]</scope>
    <source>
        <tissue evidence="1">Muscle</tissue>
    </source>
</reference>
<evidence type="ECO:0000313" key="1">
    <source>
        <dbReference type="EMBL" id="MPC69340.1"/>
    </source>
</evidence>
<organism evidence="1 2">
    <name type="scientific">Portunus trituberculatus</name>
    <name type="common">Swimming crab</name>
    <name type="synonym">Neptunus trituberculatus</name>
    <dbReference type="NCBI Taxonomy" id="210409"/>
    <lineage>
        <taxon>Eukaryota</taxon>
        <taxon>Metazoa</taxon>
        <taxon>Ecdysozoa</taxon>
        <taxon>Arthropoda</taxon>
        <taxon>Crustacea</taxon>
        <taxon>Multicrustacea</taxon>
        <taxon>Malacostraca</taxon>
        <taxon>Eumalacostraca</taxon>
        <taxon>Eucarida</taxon>
        <taxon>Decapoda</taxon>
        <taxon>Pleocyemata</taxon>
        <taxon>Brachyura</taxon>
        <taxon>Eubrachyura</taxon>
        <taxon>Portunoidea</taxon>
        <taxon>Portunidae</taxon>
        <taxon>Portuninae</taxon>
        <taxon>Portunus</taxon>
    </lineage>
</organism>
<accession>A0A5B7HAS2</accession>
<protein>
    <submittedName>
        <fullName evidence="1">Uncharacterized protein</fullName>
    </submittedName>
</protein>